<dbReference type="InterPro" id="IPR027417">
    <property type="entry name" value="P-loop_NTPase"/>
</dbReference>
<reference evidence="6 7" key="1">
    <citation type="submission" date="2015-09" db="EMBL/GenBank/DDBJ databases">
        <title>Sorangium comparison.</title>
        <authorList>
            <person name="Zaburannyi N."/>
            <person name="Bunk B."/>
            <person name="Overmann J."/>
            <person name="Mueller R."/>
        </authorList>
    </citation>
    <scope>NUCLEOTIDE SEQUENCE [LARGE SCALE GENOMIC DNA]</scope>
    <source>
        <strain evidence="6 7">So ce26</strain>
    </source>
</reference>
<dbReference type="EMBL" id="CP012673">
    <property type="protein sequence ID" value="AUX42188.1"/>
    <property type="molecule type" value="Genomic_DNA"/>
</dbReference>
<dbReference type="CDD" id="cd03261">
    <property type="entry name" value="ABC_Org_Solvent_Resistant"/>
    <property type="match status" value="1"/>
</dbReference>
<gene>
    <name evidence="6" type="ORF">SOCE26_036150</name>
</gene>
<dbReference type="InterPro" id="IPR003439">
    <property type="entry name" value="ABC_transporter-like_ATP-bd"/>
</dbReference>
<dbReference type="SMART" id="SM00382">
    <property type="entry name" value="AAA"/>
    <property type="match status" value="1"/>
</dbReference>
<feature type="compositionally biased region" description="Low complexity" evidence="4">
    <location>
        <begin position="33"/>
        <end position="46"/>
    </location>
</feature>
<evidence type="ECO:0000256" key="4">
    <source>
        <dbReference type="SAM" id="MobiDB-lite"/>
    </source>
</evidence>
<keyword evidence="3 6" id="KW-0067">ATP-binding</keyword>
<proteinExistence type="predicted"/>
<protein>
    <submittedName>
        <fullName evidence="6">Toluene ABC transporter ATP-binding protein</fullName>
    </submittedName>
</protein>
<feature type="region of interest" description="Disordered" evidence="4">
    <location>
        <begin position="306"/>
        <end position="328"/>
    </location>
</feature>
<dbReference type="InterPro" id="IPR017871">
    <property type="entry name" value="ABC_transporter-like_CS"/>
</dbReference>
<keyword evidence="1" id="KW-0813">Transport</keyword>
<accession>A0A2L0ES90</accession>
<evidence type="ECO:0000313" key="6">
    <source>
        <dbReference type="EMBL" id="AUX42188.1"/>
    </source>
</evidence>
<dbReference type="Gene3D" id="3.40.50.300">
    <property type="entry name" value="P-loop containing nucleotide triphosphate hydrolases"/>
    <property type="match status" value="1"/>
</dbReference>
<dbReference type="GO" id="GO:0016887">
    <property type="term" value="F:ATP hydrolysis activity"/>
    <property type="evidence" value="ECO:0007669"/>
    <property type="project" value="InterPro"/>
</dbReference>
<keyword evidence="2" id="KW-0547">Nucleotide-binding</keyword>
<dbReference type="InterPro" id="IPR003593">
    <property type="entry name" value="AAA+_ATPase"/>
</dbReference>
<dbReference type="PROSITE" id="PS50893">
    <property type="entry name" value="ABC_TRANSPORTER_2"/>
    <property type="match status" value="1"/>
</dbReference>
<dbReference type="Proteomes" id="UP000238348">
    <property type="component" value="Chromosome"/>
</dbReference>
<evidence type="ECO:0000313" key="7">
    <source>
        <dbReference type="Proteomes" id="UP000238348"/>
    </source>
</evidence>
<evidence type="ECO:0000256" key="3">
    <source>
        <dbReference type="ARBA" id="ARBA00022840"/>
    </source>
</evidence>
<dbReference type="Pfam" id="PF00005">
    <property type="entry name" value="ABC_tran"/>
    <property type="match status" value="1"/>
</dbReference>
<dbReference type="PANTHER" id="PTHR43023">
    <property type="entry name" value="PROTEIN TRIGALACTOSYLDIACYLGLYCEROL 3, CHLOROPLASTIC"/>
    <property type="match status" value="1"/>
</dbReference>
<feature type="region of interest" description="Disordered" evidence="4">
    <location>
        <begin position="1"/>
        <end position="50"/>
    </location>
</feature>
<dbReference type="PANTHER" id="PTHR43023:SF6">
    <property type="entry name" value="INTERMEMBRANE PHOSPHOLIPID TRANSPORT SYSTEM ATP-BINDING PROTEIN MLAF"/>
    <property type="match status" value="1"/>
</dbReference>
<sequence>MSRRPPSHPPQDGAAPGARQDGASPGASARQDGASPGAEEGGARPPGWLPGDHLFVDDLKKSFGPTKVLHGITMHLRRGETAVIIGGSGAGKTTLLRLLIGLERPTSGHIWVDGEDMGALNDYEMNRMRQRFGMVFQYAALLDSLTIFDNVAFPLREHRKHMSKKDIREKVVGMLNSLGLENKEDRMPSELSGGQRKRVGLARALMLEPEILIYDEPTSGLDPLTSRMVDDLIEETRARYNVTSVVISHDMASTFRIAHQAFVVIQGRVIASGTPDELADGDNEQARAFIAAAGVAPEKISRVNRPALADSSKGGEGGQVIEFRKAAE</sequence>
<name>A0A2L0ES90_SORCE</name>
<dbReference type="PROSITE" id="PS00211">
    <property type="entry name" value="ABC_TRANSPORTER_1"/>
    <property type="match status" value="1"/>
</dbReference>
<dbReference type="SUPFAM" id="SSF52540">
    <property type="entry name" value="P-loop containing nucleoside triphosphate hydrolases"/>
    <property type="match status" value="1"/>
</dbReference>
<evidence type="ECO:0000256" key="2">
    <source>
        <dbReference type="ARBA" id="ARBA00022741"/>
    </source>
</evidence>
<dbReference type="AlphaFoldDB" id="A0A2L0ES90"/>
<feature type="domain" description="ABC transporter" evidence="5">
    <location>
        <begin position="54"/>
        <end position="291"/>
    </location>
</feature>
<organism evidence="6 7">
    <name type="scientific">Sorangium cellulosum</name>
    <name type="common">Polyangium cellulosum</name>
    <dbReference type="NCBI Taxonomy" id="56"/>
    <lineage>
        <taxon>Bacteria</taxon>
        <taxon>Pseudomonadati</taxon>
        <taxon>Myxococcota</taxon>
        <taxon>Polyangia</taxon>
        <taxon>Polyangiales</taxon>
        <taxon>Polyangiaceae</taxon>
        <taxon>Sorangium</taxon>
    </lineage>
</organism>
<dbReference type="GO" id="GO:0005524">
    <property type="term" value="F:ATP binding"/>
    <property type="evidence" value="ECO:0007669"/>
    <property type="project" value="UniProtKB-KW"/>
</dbReference>
<evidence type="ECO:0000256" key="1">
    <source>
        <dbReference type="ARBA" id="ARBA00022448"/>
    </source>
</evidence>
<dbReference type="RefSeq" id="WP_234023783.1">
    <property type="nucleotide sequence ID" value="NZ_CP012673.1"/>
</dbReference>
<evidence type="ECO:0000259" key="5">
    <source>
        <dbReference type="PROSITE" id="PS50893"/>
    </source>
</evidence>